<dbReference type="SUPFAM" id="SSF57783">
    <property type="entry name" value="Zinc beta-ribbon"/>
    <property type="match status" value="1"/>
</dbReference>
<keyword evidence="4" id="KW-1185">Reference proteome</keyword>
<dbReference type="Gene3D" id="3.30.65.10">
    <property type="entry name" value="Bacterial Topoisomerase I, domain 1"/>
    <property type="match status" value="1"/>
</dbReference>
<dbReference type="GO" id="GO:0003677">
    <property type="term" value="F:DNA binding"/>
    <property type="evidence" value="ECO:0007669"/>
    <property type="project" value="InterPro"/>
</dbReference>
<feature type="domain" description="DNA topoisomerase type IA zn finger" evidence="2">
    <location>
        <begin position="143"/>
        <end position="177"/>
    </location>
</feature>
<dbReference type="AlphaFoldDB" id="A0AAE0G7E8"/>
<organism evidence="3 4">
    <name type="scientific">Cymbomonas tetramitiformis</name>
    <dbReference type="NCBI Taxonomy" id="36881"/>
    <lineage>
        <taxon>Eukaryota</taxon>
        <taxon>Viridiplantae</taxon>
        <taxon>Chlorophyta</taxon>
        <taxon>Pyramimonadophyceae</taxon>
        <taxon>Pyramimonadales</taxon>
        <taxon>Pyramimonadaceae</taxon>
        <taxon>Cymbomonas</taxon>
    </lineage>
</organism>
<feature type="region of interest" description="Disordered" evidence="1">
    <location>
        <begin position="93"/>
        <end position="122"/>
    </location>
</feature>
<name>A0AAE0G7E8_9CHLO</name>
<dbReference type="GO" id="GO:0005694">
    <property type="term" value="C:chromosome"/>
    <property type="evidence" value="ECO:0007669"/>
    <property type="project" value="InterPro"/>
</dbReference>
<evidence type="ECO:0000259" key="2">
    <source>
        <dbReference type="Pfam" id="PF01396"/>
    </source>
</evidence>
<accession>A0AAE0G7E8</accession>
<dbReference type="GO" id="GO:0006265">
    <property type="term" value="P:DNA topological change"/>
    <property type="evidence" value="ECO:0007669"/>
    <property type="project" value="InterPro"/>
</dbReference>
<dbReference type="Pfam" id="PF01396">
    <property type="entry name" value="Zn_ribbon_Top1"/>
    <property type="match status" value="1"/>
</dbReference>
<comment type="caution">
    <text evidence="3">The sequence shown here is derived from an EMBL/GenBank/DDBJ whole genome shotgun (WGS) entry which is preliminary data.</text>
</comment>
<dbReference type="GO" id="GO:0003916">
    <property type="term" value="F:DNA topoisomerase activity"/>
    <property type="evidence" value="ECO:0007669"/>
    <property type="project" value="InterPro"/>
</dbReference>
<proteinExistence type="predicted"/>
<evidence type="ECO:0000256" key="1">
    <source>
        <dbReference type="SAM" id="MobiDB-lite"/>
    </source>
</evidence>
<dbReference type="EMBL" id="LGRX02008708">
    <property type="protein sequence ID" value="KAK3272936.1"/>
    <property type="molecule type" value="Genomic_DNA"/>
</dbReference>
<evidence type="ECO:0000313" key="4">
    <source>
        <dbReference type="Proteomes" id="UP001190700"/>
    </source>
</evidence>
<protein>
    <recommendedName>
        <fullName evidence="2">DNA topoisomerase type IA zn finger domain-containing protein</fullName>
    </recommendedName>
</protein>
<reference evidence="3 4" key="1">
    <citation type="journal article" date="2015" name="Genome Biol. Evol.">
        <title>Comparative Genomics of a Bacterivorous Green Alga Reveals Evolutionary Causalities and Consequences of Phago-Mixotrophic Mode of Nutrition.</title>
        <authorList>
            <person name="Burns J.A."/>
            <person name="Paasch A."/>
            <person name="Narechania A."/>
            <person name="Kim E."/>
        </authorList>
    </citation>
    <scope>NUCLEOTIDE SEQUENCE [LARGE SCALE GENOMIC DNA]</scope>
    <source>
        <strain evidence="3 4">PLY_AMNH</strain>
    </source>
</reference>
<dbReference type="InterPro" id="IPR013498">
    <property type="entry name" value="Topo_IA_Znf"/>
</dbReference>
<evidence type="ECO:0000313" key="3">
    <source>
        <dbReference type="EMBL" id="KAK3272936.1"/>
    </source>
</evidence>
<sequence>MAEPLDEKRFEELTQQLKGSAGGRDRLRLLKCALQETSITVEQGTAFMKLFVARPTYGAAQLMTKSKYFNRDAAHAASTVTSSPVPRQCDIAAQPLSPKPQGAPPAGKNAKTRDEHSSPATTATRVVSKFFLPASPPAAPREQACPRCAAPLLERMGKWGVFAGCTGFPRCRYMKSLRGSSVKPRSARAQATLEMESPDSFRVYISRGSSSAVEDLLQGTDLAALNQCPRADFGTEGAPAADVATAVFQLEDYDHVLQFLQQDDLLHLSAIPPATLDFFRHRRHARWQPEALSETDLQALLMQELGGEEVLEWTG</sequence>
<dbReference type="Proteomes" id="UP001190700">
    <property type="component" value="Unassembled WGS sequence"/>
</dbReference>
<gene>
    <name evidence="3" type="ORF">CYMTET_18799</name>
</gene>